<feature type="compositionally biased region" description="Acidic residues" evidence="1">
    <location>
        <begin position="57"/>
        <end position="76"/>
    </location>
</feature>
<evidence type="ECO:0000313" key="3">
    <source>
        <dbReference type="Proteomes" id="UP001054837"/>
    </source>
</evidence>
<reference evidence="2 3" key="1">
    <citation type="submission" date="2021-06" db="EMBL/GenBank/DDBJ databases">
        <title>Caerostris darwini draft genome.</title>
        <authorList>
            <person name="Kono N."/>
            <person name="Arakawa K."/>
        </authorList>
    </citation>
    <scope>NUCLEOTIDE SEQUENCE [LARGE SCALE GENOMIC DNA]</scope>
</reference>
<sequence>MCHFSGMKEITTLLDFVRCSGDVPFLWYERNYDFCWILLDVLRCAISLRVYSPPEQEGGDEDGDEHDGGADGDDGQGGEGGPVVVGPHRAPFQAAVEVAVAAHGSQRGGRRGRGHPEVFPVVERREVLIAGHHLRQHEGALSGRLQKETIEMLKNT</sequence>
<gene>
    <name evidence="2" type="ORF">CDAR_601961</name>
</gene>
<evidence type="ECO:0000256" key="1">
    <source>
        <dbReference type="SAM" id="MobiDB-lite"/>
    </source>
</evidence>
<organism evidence="2 3">
    <name type="scientific">Caerostris darwini</name>
    <dbReference type="NCBI Taxonomy" id="1538125"/>
    <lineage>
        <taxon>Eukaryota</taxon>
        <taxon>Metazoa</taxon>
        <taxon>Ecdysozoa</taxon>
        <taxon>Arthropoda</taxon>
        <taxon>Chelicerata</taxon>
        <taxon>Arachnida</taxon>
        <taxon>Araneae</taxon>
        <taxon>Araneomorphae</taxon>
        <taxon>Entelegynae</taxon>
        <taxon>Araneoidea</taxon>
        <taxon>Araneidae</taxon>
        <taxon>Caerostris</taxon>
    </lineage>
</organism>
<protein>
    <submittedName>
        <fullName evidence="2">Uncharacterized protein</fullName>
    </submittedName>
</protein>
<keyword evidence="3" id="KW-1185">Reference proteome</keyword>
<proteinExistence type="predicted"/>
<dbReference type="Proteomes" id="UP001054837">
    <property type="component" value="Unassembled WGS sequence"/>
</dbReference>
<accession>A0AAV4S4L1</accession>
<feature type="region of interest" description="Disordered" evidence="1">
    <location>
        <begin position="54"/>
        <end position="87"/>
    </location>
</feature>
<name>A0AAV4S4L1_9ARAC</name>
<evidence type="ECO:0000313" key="2">
    <source>
        <dbReference type="EMBL" id="GIY29070.1"/>
    </source>
</evidence>
<dbReference type="EMBL" id="BPLQ01007266">
    <property type="protein sequence ID" value="GIY29070.1"/>
    <property type="molecule type" value="Genomic_DNA"/>
</dbReference>
<comment type="caution">
    <text evidence="2">The sequence shown here is derived from an EMBL/GenBank/DDBJ whole genome shotgun (WGS) entry which is preliminary data.</text>
</comment>
<dbReference type="AlphaFoldDB" id="A0AAV4S4L1"/>